<keyword evidence="2" id="KW-1185">Reference proteome</keyword>
<proteinExistence type="predicted"/>
<reference evidence="1" key="3">
    <citation type="submission" date="2025-09" db="UniProtKB">
        <authorList>
            <consortium name="Ensembl"/>
        </authorList>
    </citation>
    <scope>IDENTIFICATION</scope>
</reference>
<dbReference type="RefSeq" id="XP_031797894.1">
    <property type="nucleotide sequence ID" value="XM_031942034.1"/>
</dbReference>
<dbReference type="CTD" id="141546695"/>
<gene>
    <name evidence="1" type="primary">C6H4orf51</name>
</gene>
<organism evidence="1 2">
    <name type="scientific">Sarcophilus harrisii</name>
    <name type="common">Tasmanian devil</name>
    <name type="synonym">Sarcophilus laniarius</name>
    <dbReference type="NCBI Taxonomy" id="9305"/>
    <lineage>
        <taxon>Eukaryota</taxon>
        <taxon>Metazoa</taxon>
        <taxon>Chordata</taxon>
        <taxon>Craniata</taxon>
        <taxon>Vertebrata</taxon>
        <taxon>Euteleostomi</taxon>
        <taxon>Mammalia</taxon>
        <taxon>Metatheria</taxon>
        <taxon>Dasyuromorphia</taxon>
        <taxon>Dasyuridae</taxon>
        <taxon>Sarcophilus</taxon>
    </lineage>
</organism>
<reference evidence="1 2" key="1">
    <citation type="journal article" date="2011" name="Proc. Natl. Acad. Sci. U.S.A.">
        <title>Genetic diversity and population structure of the endangered marsupial Sarcophilus harrisii (Tasmanian devil).</title>
        <authorList>
            <person name="Miller W."/>
            <person name="Hayes V.M."/>
            <person name="Ratan A."/>
            <person name="Petersen D.C."/>
            <person name="Wittekindt N.E."/>
            <person name="Miller J."/>
            <person name="Walenz B."/>
            <person name="Knight J."/>
            <person name="Qi J."/>
            <person name="Zhao F."/>
            <person name="Wang Q."/>
            <person name="Bedoya-Reina O.C."/>
            <person name="Katiyar N."/>
            <person name="Tomsho L.P."/>
            <person name="Kasson L.M."/>
            <person name="Hardie R.A."/>
            <person name="Woodbridge P."/>
            <person name="Tindall E.A."/>
            <person name="Bertelsen M.F."/>
            <person name="Dixon D."/>
            <person name="Pyecroft S."/>
            <person name="Helgen K.M."/>
            <person name="Lesk A.M."/>
            <person name="Pringle T.H."/>
            <person name="Patterson N."/>
            <person name="Zhang Y."/>
            <person name="Kreiss A."/>
            <person name="Woods G.M."/>
            <person name="Jones M.E."/>
            <person name="Schuster S.C."/>
        </authorList>
    </citation>
    <scope>NUCLEOTIDE SEQUENCE [LARGE SCALE GENOMIC DNA]</scope>
</reference>
<name>A0A7N4NZK0_SARHA</name>
<dbReference type="Ensembl" id="ENSSHAT00000051969.1">
    <property type="protein sequence ID" value="ENSSHAP00000029981.1"/>
    <property type="gene ID" value="ENSSHAG00000002949.2"/>
</dbReference>
<accession>A0A7N4NZK0</accession>
<evidence type="ECO:0000313" key="2">
    <source>
        <dbReference type="Proteomes" id="UP000007648"/>
    </source>
</evidence>
<sequence>MADFFFLAPEIVLPFRPLSSEQFNKIRSAAEKSWKNETQWSERCPTTYGAHYRSKKVDEPPRIHPFNETRLNNPHPHELFLVNKIHYLPGYYNSKAREPERKKAPTPDITSYFKDSLNVKRRVMHQVVTSDICLPAHGKNIDMRSRSAIYGSPKILIPRRNVYPRHVPRSLDFFFPGLCL</sequence>
<dbReference type="GeneTree" id="ENSGT00520000060562"/>
<protein>
    <submittedName>
        <fullName evidence="1">Uncharacterized protein</fullName>
    </submittedName>
</protein>
<reference evidence="1" key="2">
    <citation type="submission" date="2025-08" db="UniProtKB">
        <authorList>
            <consortium name="Ensembl"/>
        </authorList>
    </citation>
    <scope>IDENTIFICATION</scope>
</reference>
<dbReference type="Pfam" id="PF15849">
    <property type="entry name" value="DUF4722"/>
    <property type="match status" value="1"/>
</dbReference>
<dbReference type="GeneID" id="100921367"/>
<dbReference type="InterPro" id="IPR031708">
    <property type="entry name" value="DUF4722"/>
</dbReference>
<dbReference type="Proteomes" id="UP000007648">
    <property type="component" value="Unassembled WGS sequence"/>
</dbReference>
<dbReference type="AlphaFoldDB" id="A0A7N4NZK0"/>
<evidence type="ECO:0000313" key="1">
    <source>
        <dbReference type="Ensembl" id="ENSSHAP00000029981.1"/>
    </source>
</evidence>